<feature type="transmembrane region" description="Helical" evidence="1">
    <location>
        <begin position="20"/>
        <end position="39"/>
    </location>
</feature>
<dbReference type="RefSeq" id="WP_194132907.1">
    <property type="nucleotide sequence ID" value="NZ_JADFFK010000001.1"/>
</dbReference>
<comment type="caution">
    <text evidence="2">The sequence shown here is derived from an EMBL/GenBank/DDBJ whole genome shotgun (WGS) entry which is preliminary data.</text>
</comment>
<accession>A0ABR9WWC0</accession>
<evidence type="ECO:0000256" key="1">
    <source>
        <dbReference type="SAM" id="Phobius"/>
    </source>
</evidence>
<keyword evidence="1" id="KW-0472">Membrane</keyword>
<protein>
    <submittedName>
        <fullName evidence="2">Uncharacterized protein</fullName>
    </submittedName>
</protein>
<gene>
    <name evidence="2" type="ORF">IQ782_01890</name>
</gene>
<keyword evidence="1" id="KW-1133">Transmembrane helix</keyword>
<keyword evidence="1" id="KW-0812">Transmembrane</keyword>
<dbReference type="EMBL" id="JADFFK010000001">
    <property type="protein sequence ID" value="MBE9635583.1"/>
    <property type="molecule type" value="Genomic_DNA"/>
</dbReference>
<sequence length="72" mass="7623">MSMGNSHSPESELTGYLLRLFGQMVGFVLALSAFALWLVPEAGAGLSLWRLGLSLALLLTGMTVVLGCAARR</sequence>
<feature type="transmembrane region" description="Helical" evidence="1">
    <location>
        <begin position="51"/>
        <end position="70"/>
    </location>
</feature>
<dbReference type="Proteomes" id="UP000607796">
    <property type="component" value="Unassembled WGS sequence"/>
</dbReference>
<proteinExistence type="predicted"/>
<name>A0ABR9WWC0_9RHOB</name>
<reference evidence="2 3" key="1">
    <citation type="journal article" date="2021" name="Int. J. Syst. Evol. Microbiol.">
        <title>Salipiger mangrovisoli sp. nov., isolated from mangrove soil and the proposal for the reclassification of Paraphaeobacter pallidus as Salipiger pallidus comb. nov.</title>
        <authorList>
            <person name="Du J."/>
            <person name="Liu Y."/>
            <person name="Pei T."/>
            <person name="Deng M.R."/>
            <person name="Zhu H."/>
        </authorList>
    </citation>
    <scope>NUCLEOTIDE SEQUENCE [LARGE SCALE GENOMIC DNA]</scope>
    <source>
        <strain evidence="2 3">6D45A</strain>
    </source>
</reference>
<evidence type="ECO:0000313" key="2">
    <source>
        <dbReference type="EMBL" id="MBE9635583.1"/>
    </source>
</evidence>
<organism evidence="2 3">
    <name type="scientific">Salipiger mangrovisoli</name>
    <dbReference type="NCBI Taxonomy" id="2865933"/>
    <lineage>
        <taxon>Bacteria</taxon>
        <taxon>Pseudomonadati</taxon>
        <taxon>Pseudomonadota</taxon>
        <taxon>Alphaproteobacteria</taxon>
        <taxon>Rhodobacterales</taxon>
        <taxon>Roseobacteraceae</taxon>
        <taxon>Salipiger</taxon>
    </lineage>
</organism>
<evidence type="ECO:0000313" key="3">
    <source>
        <dbReference type="Proteomes" id="UP000607796"/>
    </source>
</evidence>
<keyword evidence="3" id="KW-1185">Reference proteome</keyword>